<reference evidence="1" key="2">
    <citation type="journal article" date="2023" name="Science">
        <title>Genomic signatures of disease resistance in endangered staghorn corals.</title>
        <authorList>
            <person name="Vollmer S.V."/>
            <person name="Selwyn J.D."/>
            <person name="Despard B.A."/>
            <person name="Roesel C.L."/>
        </authorList>
    </citation>
    <scope>NUCLEOTIDE SEQUENCE</scope>
    <source>
        <strain evidence="1">K2</strain>
    </source>
</reference>
<keyword evidence="2" id="KW-1185">Reference proteome</keyword>
<accession>A0AAD9VE25</accession>
<sequence>MYCITAVGVCIQHALMLAEAVSDDVNVFLCFSARKFPSIFKLEMCCIPIISELQGQENFQLKKSGKGIRIPNSVVIVVLLEYNLSGEQHYRQQWRAEL</sequence>
<dbReference type="Proteomes" id="UP001249851">
    <property type="component" value="Unassembled WGS sequence"/>
</dbReference>
<evidence type="ECO:0000313" key="2">
    <source>
        <dbReference type="Proteomes" id="UP001249851"/>
    </source>
</evidence>
<gene>
    <name evidence="1" type="ORF">P5673_004710</name>
</gene>
<comment type="caution">
    <text evidence="1">The sequence shown here is derived from an EMBL/GenBank/DDBJ whole genome shotgun (WGS) entry which is preliminary data.</text>
</comment>
<organism evidence="1 2">
    <name type="scientific">Acropora cervicornis</name>
    <name type="common">Staghorn coral</name>
    <dbReference type="NCBI Taxonomy" id="6130"/>
    <lineage>
        <taxon>Eukaryota</taxon>
        <taxon>Metazoa</taxon>
        <taxon>Cnidaria</taxon>
        <taxon>Anthozoa</taxon>
        <taxon>Hexacorallia</taxon>
        <taxon>Scleractinia</taxon>
        <taxon>Astrocoeniina</taxon>
        <taxon>Acroporidae</taxon>
        <taxon>Acropora</taxon>
    </lineage>
</organism>
<dbReference type="AlphaFoldDB" id="A0AAD9VE25"/>
<reference evidence="1" key="1">
    <citation type="journal article" date="2023" name="G3 (Bethesda)">
        <title>Whole genome assembly and annotation of the endangered Caribbean coral Acropora cervicornis.</title>
        <authorList>
            <person name="Selwyn J.D."/>
            <person name="Vollmer S.V."/>
        </authorList>
    </citation>
    <scope>NUCLEOTIDE SEQUENCE</scope>
    <source>
        <strain evidence="1">K2</strain>
    </source>
</reference>
<protein>
    <submittedName>
        <fullName evidence="1">Uncharacterized protein</fullName>
    </submittedName>
</protein>
<evidence type="ECO:0000313" key="1">
    <source>
        <dbReference type="EMBL" id="KAK2570979.1"/>
    </source>
</evidence>
<proteinExistence type="predicted"/>
<dbReference type="EMBL" id="JARQWQ010000007">
    <property type="protein sequence ID" value="KAK2570979.1"/>
    <property type="molecule type" value="Genomic_DNA"/>
</dbReference>
<name>A0AAD9VE25_ACRCE</name>